<dbReference type="SUPFAM" id="SSF56042">
    <property type="entry name" value="PurM C-terminal domain-like"/>
    <property type="match status" value="1"/>
</dbReference>
<keyword evidence="2" id="KW-0067">ATP-binding</keyword>
<feature type="binding site" evidence="2">
    <location>
        <position position="54"/>
    </location>
    <ligand>
        <name>Mg(2+)</name>
        <dbReference type="ChEBI" id="CHEBI:18420"/>
        <label>4</label>
    </ligand>
</feature>
<dbReference type="UniPathway" id="UPA00060">
    <property type="reaction ID" value="UER00142"/>
</dbReference>
<dbReference type="GO" id="GO:0009229">
    <property type="term" value="P:thiamine diphosphate biosynthetic process"/>
    <property type="evidence" value="ECO:0007669"/>
    <property type="project" value="UniProtKB-UniRule"/>
</dbReference>
<comment type="catalytic activity">
    <reaction evidence="2">
        <text>thiamine phosphate + ATP = thiamine diphosphate + ADP</text>
        <dbReference type="Rhea" id="RHEA:15913"/>
        <dbReference type="ChEBI" id="CHEBI:30616"/>
        <dbReference type="ChEBI" id="CHEBI:37575"/>
        <dbReference type="ChEBI" id="CHEBI:58937"/>
        <dbReference type="ChEBI" id="CHEBI:456216"/>
        <dbReference type="EC" id="2.7.4.16"/>
    </reaction>
</comment>
<dbReference type="EC" id="2.7.4.16" evidence="2"/>
<comment type="function">
    <text evidence="2">Catalyzes the ATP-dependent phosphorylation of thiamine-monophosphate (TMP) to form thiamine-pyrophosphate (TPP), the active form of vitamin B1.</text>
</comment>
<dbReference type="PIRSF" id="PIRSF005303">
    <property type="entry name" value="Thiam_monoph_kin"/>
    <property type="match status" value="1"/>
</dbReference>
<dbReference type="Pfam" id="PF00586">
    <property type="entry name" value="AIRS"/>
    <property type="match status" value="1"/>
</dbReference>
<reference evidence="4 5" key="1">
    <citation type="submission" date="2015-01" db="EMBL/GenBank/DDBJ databases">
        <title>Draft genome sequence of Pedobacter sp. NL19 isolated from sludge of an effluent treatment pond in an abandoned uranium mine.</title>
        <authorList>
            <person name="Santos T."/>
            <person name="Caetano T."/>
            <person name="Covas C."/>
            <person name="Cruz A."/>
            <person name="Mendo S."/>
        </authorList>
    </citation>
    <scope>NUCLEOTIDE SEQUENCE [LARGE SCALE GENOMIC DNA]</scope>
    <source>
        <strain evidence="4 5">NL19</strain>
    </source>
</reference>
<dbReference type="CDD" id="cd02194">
    <property type="entry name" value="ThiL"/>
    <property type="match status" value="1"/>
</dbReference>
<evidence type="ECO:0000259" key="3">
    <source>
        <dbReference type="Pfam" id="PF00586"/>
    </source>
</evidence>
<dbReference type="AlphaFoldDB" id="A0A0D0F3A2"/>
<dbReference type="GO" id="GO:0009030">
    <property type="term" value="F:thiamine-phosphate kinase activity"/>
    <property type="evidence" value="ECO:0007669"/>
    <property type="project" value="UniProtKB-UniRule"/>
</dbReference>
<dbReference type="SUPFAM" id="SSF55326">
    <property type="entry name" value="PurM N-terminal domain-like"/>
    <property type="match status" value="1"/>
</dbReference>
<evidence type="ECO:0000313" key="5">
    <source>
        <dbReference type="Proteomes" id="UP000032049"/>
    </source>
</evidence>
<feature type="binding site" evidence="2">
    <location>
        <position position="56"/>
    </location>
    <ligand>
        <name>Mg(2+)</name>
        <dbReference type="ChEBI" id="CHEBI:18420"/>
        <label>2</label>
    </ligand>
</feature>
<feature type="binding site" evidence="2">
    <location>
        <begin position="132"/>
        <end position="133"/>
    </location>
    <ligand>
        <name>ATP</name>
        <dbReference type="ChEBI" id="CHEBI:30616"/>
    </ligand>
</feature>
<feature type="binding site" evidence="2">
    <location>
        <position position="40"/>
    </location>
    <ligand>
        <name>Mg(2+)</name>
        <dbReference type="ChEBI" id="CHEBI:18420"/>
        <label>4</label>
    </ligand>
</feature>
<organism evidence="4 5">
    <name type="scientific">Pedobacter lusitanus</name>
    <dbReference type="NCBI Taxonomy" id="1503925"/>
    <lineage>
        <taxon>Bacteria</taxon>
        <taxon>Pseudomonadati</taxon>
        <taxon>Bacteroidota</taxon>
        <taxon>Sphingobacteriia</taxon>
        <taxon>Sphingobacteriales</taxon>
        <taxon>Sphingobacteriaceae</taxon>
        <taxon>Pedobacter</taxon>
    </lineage>
</organism>
<dbReference type="Proteomes" id="UP000032049">
    <property type="component" value="Unassembled WGS sequence"/>
</dbReference>
<feature type="binding site" evidence="2">
    <location>
        <position position="63"/>
    </location>
    <ligand>
        <name>substrate</name>
    </ligand>
</feature>
<dbReference type="GO" id="GO:0009228">
    <property type="term" value="P:thiamine biosynthetic process"/>
    <property type="evidence" value="ECO:0007669"/>
    <property type="project" value="UniProtKB-KW"/>
</dbReference>
<keyword evidence="2 4" id="KW-0418">Kinase</keyword>
<comment type="caution">
    <text evidence="4">The sequence shown here is derived from an EMBL/GenBank/DDBJ whole genome shotgun (WGS) entry which is preliminary data.</text>
</comment>
<dbReference type="EMBL" id="JXRA01000075">
    <property type="protein sequence ID" value="KIO76053.1"/>
    <property type="molecule type" value="Genomic_DNA"/>
</dbReference>
<keyword evidence="2" id="KW-0479">Metal-binding</keyword>
<dbReference type="InterPro" id="IPR036676">
    <property type="entry name" value="PurM-like_C_sf"/>
</dbReference>
<accession>A0A0D0F3A2</accession>
<feature type="binding site" evidence="2">
    <location>
        <position position="40"/>
    </location>
    <ligand>
        <name>Mg(2+)</name>
        <dbReference type="ChEBI" id="CHEBI:18420"/>
        <label>3</label>
    </ligand>
</feature>
<feature type="binding site" evidence="2">
    <location>
        <position position="85"/>
    </location>
    <ligand>
        <name>Mg(2+)</name>
        <dbReference type="ChEBI" id="CHEBI:18420"/>
        <label>4</label>
    </ligand>
</feature>
<feature type="binding site" evidence="2">
    <location>
        <position position="236"/>
    </location>
    <ligand>
        <name>Mg(2+)</name>
        <dbReference type="ChEBI" id="CHEBI:18420"/>
        <label>3</label>
    </ligand>
</feature>
<name>A0A0D0F3A2_9SPHI</name>
<comment type="miscellaneous">
    <text evidence="2">Reaction mechanism of ThiL seems to utilize a direct, inline transfer of the gamma-phosphate of ATP to TMP rather than a phosphorylated enzyme intermediate.</text>
</comment>
<dbReference type="RefSeq" id="WP_041883605.1">
    <property type="nucleotide sequence ID" value="NZ_CP157278.1"/>
</dbReference>
<feature type="binding site" evidence="2">
    <location>
        <position position="341"/>
    </location>
    <ligand>
        <name>substrate</name>
    </ligand>
</feature>
<feature type="binding site" evidence="2">
    <location>
        <position position="289"/>
    </location>
    <ligand>
        <name>substrate</name>
    </ligand>
</feature>
<dbReference type="OrthoDB" id="9802811at2"/>
<feature type="binding site" evidence="2">
    <location>
        <position position="238"/>
    </location>
    <ligand>
        <name>ATP</name>
        <dbReference type="ChEBI" id="CHEBI:30616"/>
    </ligand>
</feature>
<dbReference type="InterPro" id="IPR036921">
    <property type="entry name" value="PurM-like_N_sf"/>
</dbReference>
<feature type="binding site" evidence="2">
    <location>
        <position position="133"/>
    </location>
    <ligand>
        <name>Mg(2+)</name>
        <dbReference type="ChEBI" id="CHEBI:18420"/>
        <label>1</label>
    </ligand>
</feature>
<evidence type="ECO:0000313" key="4">
    <source>
        <dbReference type="EMBL" id="KIO76053.1"/>
    </source>
</evidence>
<dbReference type="PANTHER" id="PTHR30270">
    <property type="entry name" value="THIAMINE-MONOPHOSPHATE KINASE"/>
    <property type="match status" value="1"/>
</dbReference>
<dbReference type="Gene3D" id="3.90.650.10">
    <property type="entry name" value="PurM-like C-terminal domain"/>
    <property type="match status" value="1"/>
</dbReference>
<feature type="binding site" evidence="2">
    <location>
        <position position="85"/>
    </location>
    <ligand>
        <name>Mg(2+)</name>
        <dbReference type="ChEBI" id="CHEBI:18420"/>
        <label>3</label>
    </ligand>
</feature>
<sequence>MFENKERTELGELGEFGLIDHLTNNFKIRHESSVKGIGDDAAVLHSGDKEVLISTDLLLEGIHFDLAYVPLMHLGYKAVQVNLSDIYAMNGVATQITVSIGVSSKFPLEAVEEIYKGIELACNKFNIDLIGGDTSSSKQGLVLSVTSIGYAAKEDICYRNGANEGDLICVSGDLGGAYVGLQILEREKQIFLENPNIQPDLEGKDYIIERQLKPEGRRDIVDLLAQMKIIPTSMIDVSDGLASEIMHICKQSEKGCTMYEDKFPIDPMTYETARELGLDPTVCALNGGEDYELLFTIKQDDYTKLKHDVDITVIGHITEKASGCKMISKSNVVHELKAQGWSAFKL</sequence>
<dbReference type="STRING" id="1503925.TH53_17115"/>
<gene>
    <name evidence="2" type="primary">thiL</name>
    <name evidence="4" type="ORF">TH53_17115</name>
</gene>
<dbReference type="NCBIfam" id="TIGR01379">
    <property type="entry name" value="thiL"/>
    <property type="match status" value="1"/>
</dbReference>
<dbReference type="PANTHER" id="PTHR30270:SF0">
    <property type="entry name" value="THIAMINE-MONOPHOSPHATE KINASE"/>
    <property type="match status" value="1"/>
</dbReference>
<evidence type="ECO:0000256" key="1">
    <source>
        <dbReference type="ARBA" id="ARBA00022977"/>
    </source>
</evidence>
<keyword evidence="2" id="KW-0460">Magnesium</keyword>
<feature type="domain" description="PurM-like N-terminal" evidence="3">
    <location>
        <begin position="38"/>
        <end position="150"/>
    </location>
</feature>
<feature type="binding site" evidence="2">
    <location>
        <position position="56"/>
    </location>
    <ligand>
        <name>Mg(2+)</name>
        <dbReference type="ChEBI" id="CHEBI:18420"/>
        <label>1</label>
    </ligand>
</feature>
<comment type="pathway">
    <text evidence="2">Cofactor biosynthesis; thiamine diphosphate biosynthesis; thiamine diphosphate from thiamine phosphate: step 1/1.</text>
</comment>
<feature type="binding site" evidence="2">
    <location>
        <position position="85"/>
    </location>
    <ligand>
        <name>Mg(2+)</name>
        <dbReference type="ChEBI" id="CHEBI:18420"/>
        <label>2</label>
    </ligand>
</feature>
<feature type="binding site" evidence="2">
    <location>
        <position position="115"/>
    </location>
    <ligand>
        <name>ATP</name>
        <dbReference type="ChEBI" id="CHEBI:30616"/>
    </ligand>
</feature>
<dbReference type="HAMAP" id="MF_02128">
    <property type="entry name" value="TMP_kinase"/>
    <property type="match status" value="1"/>
</dbReference>
<keyword evidence="2" id="KW-0547">Nucleotide-binding</keyword>
<feature type="binding site" evidence="2">
    <location>
        <position position="159"/>
    </location>
    <ligand>
        <name>ATP</name>
        <dbReference type="ChEBI" id="CHEBI:30616"/>
    </ligand>
</feature>
<dbReference type="InterPro" id="IPR006283">
    <property type="entry name" value="ThiL-like"/>
</dbReference>
<dbReference type="Gene3D" id="3.30.1330.10">
    <property type="entry name" value="PurM-like, N-terminal domain"/>
    <property type="match status" value="1"/>
</dbReference>
<keyword evidence="5" id="KW-1185">Reference proteome</keyword>
<feature type="binding site" evidence="2">
    <location>
        <position position="239"/>
    </location>
    <ligand>
        <name>Mg(2+)</name>
        <dbReference type="ChEBI" id="CHEBI:18420"/>
        <label>5</label>
    </ligand>
</feature>
<evidence type="ECO:0000256" key="2">
    <source>
        <dbReference type="HAMAP-Rule" id="MF_02128"/>
    </source>
</evidence>
<keyword evidence="2" id="KW-0808">Transferase</keyword>
<proteinExistence type="inferred from homology"/>
<keyword evidence="1 2" id="KW-0784">Thiamine biosynthesis</keyword>
<dbReference type="InterPro" id="IPR016188">
    <property type="entry name" value="PurM-like_N"/>
</dbReference>
<protein>
    <recommendedName>
        <fullName evidence="2">Thiamine-monophosphate kinase</fullName>
        <shortName evidence="2">TMP kinase</shortName>
        <shortName evidence="2">Thiamine-phosphate kinase</shortName>
        <ecNumber evidence="2">2.7.4.16</ecNumber>
    </recommendedName>
</protein>
<dbReference type="GO" id="GO:0000287">
    <property type="term" value="F:magnesium ion binding"/>
    <property type="evidence" value="ECO:0007669"/>
    <property type="project" value="UniProtKB-UniRule"/>
</dbReference>
<feature type="binding site" evidence="2">
    <location>
        <position position="55"/>
    </location>
    <ligand>
        <name>Mg(2+)</name>
        <dbReference type="ChEBI" id="CHEBI:18420"/>
        <label>1</label>
    </ligand>
</feature>
<comment type="similarity">
    <text evidence="2">Belongs to the thiamine-monophosphate kinase family.</text>
</comment>
<dbReference type="GO" id="GO:0005524">
    <property type="term" value="F:ATP binding"/>
    <property type="evidence" value="ECO:0007669"/>
    <property type="project" value="UniProtKB-UniRule"/>
</dbReference>